<sequence>MMEPPIPTIPEIKEPTNPIANNVRIQAKSKWVSSFLFFGPDKRMRSFMIDLNTLWGIYMSKKNEHFTIFIFPSDSF</sequence>
<evidence type="ECO:0000313" key="1">
    <source>
        <dbReference type="EMBL" id="GBG07471.1"/>
    </source>
</evidence>
<gene>
    <name evidence="1" type="ORF">PAT3040_02022</name>
</gene>
<proteinExistence type="predicted"/>
<protein>
    <submittedName>
        <fullName evidence="1">Uncharacterized protein</fullName>
    </submittedName>
</protein>
<keyword evidence="2" id="KW-1185">Reference proteome</keyword>
<name>A0A2R5EVP5_9BACL</name>
<dbReference type="Proteomes" id="UP000245202">
    <property type="component" value="Unassembled WGS sequence"/>
</dbReference>
<comment type="caution">
    <text evidence="1">The sequence shown here is derived from an EMBL/GenBank/DDBJ whole genome shotgun (WGS) entry which is preliminary data.</text>
</comment>
<reference evidence="1 2" key="1">
    <citation type="submission" date="2017-08" db="EMBL/GenBank/DDBJ databases">
        <title>Substantial Increase in Enzyme Production by Combined Drug-Resistance Mutations in Paenibacillus agaridevorans.</title>
        <authorList>
            <person name="Tanaka Y."/>
            <person name="Funane K."/>
            <person name="Hosaka T."/>
            <person name="Shiwa Y."/>
            <person name="Fujita N."/>
            <person name="Miyazaki T."/>
            <person name="Yoshikawa H."/>
            <person name="Murakami K."/>
            <person name="Kasahara K."/>
            <person name="Inaoka T."/>
            <person name="Hiraga Y."/>
            <person name="Ochi K."/>
        </authorList>
    </citation>
    <scope>NUCLEOTIDE SEQUENCE [LARGE SCALE GENOMIC DNA]</scope>
    <source>
        <strain evidence="1 2">T-3040</strain>
    </source>
</reference>
<organism evidence="1 2">
    <name type="scientific">Paenibacillus agaridevorans</name>
    <dbReference type="NCBI Taxonomy" id="171404"/>
    <lineage>
        <taxon>Bacteria</taxon>
        <taxon>Bacillati</taxon>
        <taxon>Bacillota</taxon>
        <taxon>Bacilli</taxon>
        <taxon>Bacillales</taxon>
        <taxon>Paenibacillaceae</taxon>
        <taxon>Paenibacillus</taxon>
    </lineage>
</organism>
<accession>A0A2R5EVP5</accession>
<dbReference type="AlphaFoldDB" id="A0A2R5EVP5"/>
<evidence type="ECO:0000313" key="2">
    <source>
        <dbReference type="Proteomes" id="UP000245202"/>
    </source>
</evidence>
<dbReference type="EMBL" id="BDQX01000098">
    <property type="protein sequence ID" value="GBG07471.1"/>
    <property type="molecule type" value="Genomic_DNA"/>
</dbReference>